<gene>
    <name evidence="1" type="ORF">HMPREF1054_0154</name>
</gene>
<evidence type="ECO:0000313" key="2">
    <source>
        <dbReference type="Proteomes" id="UP000003345"/>
    </source>
</evidence>
<dbReference type="PATRIC" id="fig|1095743.3.peg.1002"/>
<dbReference type="Proteomes" id="UP000003345">
    <property type="component" value="Unassembled WGS sequence"/>
</dbReference>
<dbReference type="AlphaFoldDB" id="I2NJ53"/>
<reference evidence="1 2" key="1">
    <citation type="submission" date="2012-04" db="EMBL/GenBank/DDBJ databases">
        <authorList>
            <person name="Harkins D.M."/>
            <person name="Madupu R."/>
            <person name="Durkin A.S."/>
            <person name="Torralba M."/>
            <person name="Methe B."/>
            <person name="Sutton G.G."/>
            <person name="Nelson K.E."/>
        </authorList>
    </citation>
    <scope>NUCLEOTIDE SEQUENCE [LARGE SCALE GENOMIC DNA]</scope>
    <source>
        <strain evidence="1 2">HK411</strain>
    </source>
</reference>
<evidence type="ECO:0000313" key="1">
    <source>
        <dbReference type="EMBL" id="EIG25864.1"/>
    </source>
</evidence>
<protein>
    <submittedName>
        <fullName evidence="1">Uncharacterized protein</fullName>
    </submittedName>
</protein>
<comment type="caution">
    <text evidence="1">The sequence shown here is derived from an EMBL/GenBank/DDBJ whole genome shotgun (WGS) entry which is preliminary data.</text>
</comment>
<dbReference type="EMBL" id="AJMU01000049">
    <property type="protein sequence ID" value="EIG25864.1"/>
    <property type="molecule type" value="Genomic_DNA"/>
</dbReference>
<accession>I2NJ53</accession>
<organism evidence="1 2">
    <name type="scientific">Haemophilus paraphrohaemolyticus HK411</name>
    <dbReference type="NCBI Taxonomy" id="1095743"/>
    <lineage>
        <taxon>Bacteria</taxon>
        <taxon>Pseudomonadati</taxon>
        <taxon>Pseudomonadota</taxon>
        <taxon>Gammaproteobacteria</taxon>
        <taxon>Pasteurellales</taxon>
        <taxon>Pasteurellaceae</taxon>
        <taxon>Haemophilus</taxon>
    </lineage>
</organism>
<sequence>MFRLSENQKLTYLRGFEHLFLMYLNFIKNIKLLLKFI</sequence>
<name>I2NJ53_9PAST</name>
<proteinExistence type="predicted"/>